<proteinExistence type="predicted"/>
<sequence>MNKQFSPLIAMAIICIIELWLDAASSLKKDFVGEAEVLKLQLSPKNSS</sequence>
<keyword evidence="1" id="KW-0812">Transmembrane</keyword>
<protein>
    <submittedName>
        <fullName evidence="2">Uncharacterized protein</fullName>
    </submittedName>
</protein>
<keyword evidence="1" id="KW-0472">Membrane</keyword>
<evidence type="ECO:0000256" key="1">
    <source>
        <dbReference type="SAM" id="Phobius"/>
    </source>
</evidence>
<organism evidence="2">
    <name type="scientific">Rhizophora mucronata</name>
    <name type="common">Asiatic mangrove</name>
    <dbReference type="NCBI Taxonomy" id="61149"/>
    <lineage>
        <taxon>Eukaryota</taxon>
        <taxon>Viridiplantae</taxon>
        <taxon>Streptophyta</taxon>
        <taxon>Embryophyta</taxon>
        <taxon>Tracheophyta</taxon>
        <taxon>Spermatophyta</taxon>
        <taxon>Magnoliopsida</taxon>
        <taxon>eudicotyledons</taxon>
        <taxon>Gunneridae</taxon>
        <taxon>Pentapetalae</taxon>
        <taxon>rosids</taxon>
        <taxon>fabids</taxon>
        <taxon>Malpighiales</taxon>
        <taxon>Rhizophoraceae</taxon>
        <taxon>Rhizophora</taxon>
    </lineage>
</organism>
<evidence type="ECO:0000313" key="2">
    <source>
        <dbReference type="EMBL" id="MBX68784.1"/>
    </source>
</evidence>
<keyword evidence="1" id="KW-1133">Transmembrane helix</keyword>
<dbReference type="AlphaFoldDB" id="A0A2P2QPI9"/>
<feature type="transmembrane region" description="Helical" evidence="1">
    <location>
        <begin position="6"/>
        <end position="23"/>
    </location>
</feature>
<dbReference type="EMBL" id="GGEC01088300">
    <property type="protein sequence ID" value="MBX68784.1"/>
    <property type="molecule type" value="Transcribed_RNA"/>
</dbReference>
<accession>A0A2P2QPI9</accession>
<reference evidence="2" key="1">
    <citation type="submission" date="2018-02" db="EMBL/GenBank/DDBJ databases">
        <title>Rhizophora mucronata_Transcriptome.</title>
        <authorList>
            <person name="Meera S.P."/>
            <person name="Sreeshan A."/>
            <person name="Augustine A."/>
        </authorList>
    </citation>
    <scope>NUCLEOTIDE SEQUENCE</scope>
    <source>
        <tissue evidence="2">Leaf</tissue>
    </source>
</reference>
<name>A0A2P2QPI9_RHIMU</name>